<organism evidence="1">
    <name type="scientific">marine sediment metagenome</name>
    <dbReference type="NCBI Taxonomy" id="412755"/>
    <lineage>
        <taxon>unclassified sequences</taxon>
        <taxon>metagenomes</taxon>
        <taxon>ecological metagenomes</taxon>
    </lineage>
</organism>
<dbReference type="EMBL" id="LAZR01008597">
    <property type="protein sequence ID" value="KKM77741.1"/>
    <property type="molecule type" value="Genomic_DNA"/>
</dbReference>
<dbReference type="AlphaFoldDB" id="A0A0F9KSG2"/>
<comment type="caution">
    <text evidence="1">The sequence shown here is derived from an EMBL/GenBank/DDBJ whole genome shotgun (WGS) entry which is preliminary data.</text>
</comment>
<proteinExistence type="predicted"/>
<protein>
    <submittedName>
        <fullName evidence="1">Uncharacterized protein</fullName>
    </submittedName>
</protein>
<name>A0A0F9KSG2_9ZZZZ</name>
<evidence type="ECO:0000313" key="1">
    <source>
        <dbReference type="EMBL" id="KKM77741.1"/>
    </source>
</evidence>
<accession>A0A0F9KSG2</accession>
<gene>
    <name evidence="1" type="ORF">LCGC14_1366970</name>
</gene>
<reference evidence="1" key="1">
    <citation type="journal article" date="2015" name="Nature">
        <title>Complex archaea that bridge the gap between prokaryotes and eukaryotes.</title>
        <authorList>
            <person name="Spang A."/>
            <person name="Saw J.H."/>
            <person name="Jorgensen S.L."/>
            <person name="Zaremba-Niedzwiedzka K."/>
            <person name="Martijn J."/>
            <person name="Lind A.E."/>
            <person name="van Eijk R."/>
            <person name="Schleper C."/>
            <person name="Guy L."/>
            <person name="Ettema T.J."/>
        </authorList>
    </citation>
    <scope>NUCLEOTIDE SEQUENCE</scope>
</reference>
<sequence>MADGILAATVKTDHILESAVAKAHFQSKSFMSFFKVIPFVCDVEIDVALADASGTGAAMEVAVTAAVPGAALGDFVFITSRIDVADLSFVAYVTVAGTITIQLQNLTGGDLTTFAANGGETLNGFILRIRPEILNQLSR</sequence>